<dbReference type="GO" id="GO:0071949">
    <property type="term" value="F:FAD binding"/>
    <property type="evidence" value="ECO:0007669"/>
    <property type="project" value="InterPro"/>
</dbReference>
<dbReference type="EMBL" id="CP019313">
    <property type="protein sequence ID" value="APX14070.1"/>
    <property type="molecule type" value="Genomic_DNA"/>
</dbReference>
<keyword evidence="1" id="KW-0274">FAD</keyword>
<reference evidence="4 5" key="1">
    <citation type="submission" date="2017-01" db="EMBL/GenBank/DDBJ databases">
        <title>Complete genome of Tateyamaria omphalii DOK1-4 isolated from seawater in Dokdo.</title>
        <authorList>
            <person name="Kim J.H."/>
            <person name="Chi W.-J."/>
        </authorList>
    </citation>
    <scope>NUCLEOTIDE SEQUENCE [LARGE SCALE GENOMIC DNA]</scope>
    <source>
        <strain evidence="4 5">DOK1-4</strain>
        <plasmid evidence="4 5">pDOK1-4-1</plasmid>
    </source>
</reference>
<accession>A0A1P8N175</accession>
<dbReference type="Pfam" id="PF01565">
    <property type="entry name" value="FAD_binding_4"/>
    <property type="match status" value="1"/>
</dbReference>
<feature type="region of interest" description="Disordered" evidence="2">
    <location>
        <begin position="1"/>
        <end position="21"/>
    </location>
</feature>
<organism evidence="4 5">
    <name type="scientific">Tateyamaria omphalii</name>
    <dbReference type="NCBI Taxonomy" id="299262"/>
    <lineage>
        <taxon>Bacteria</taxon>
        <taxon>Pseudomonadati</taxon>
        <taxon>Pseudomonadota</taxon>
        <taxon>Alphaproteobacteria</taxon>
        <taxon>Rhodobacterales</taxon>
        <taxon>Roseobacteraceae</taxon>
        <taxon>Tateyamaria</taxon>
    </lineage>
</organism>
<evidence type="ECO:0000256" key="2">
    <source>
        <dbReference type="SAM" id="MobiDB-lite"/>
    </source>
</evidence>
<proteinExistence type="predicted"/>
<dbReference type="KEGG" id="tom:BWR18_19455"/>
<keyword evidence="5" id="KW-1185">Reference proteome</keyword>
<geneLocation type="plasmid" evidence="4 5">
    <name>pDOK1-4-1</name>
</geneLocation>
<sequence>MLARPPSRVPRGDGVKDLSGWGRYPRLSGPLGTARDMGPAATATATMPGVTARGLGRSYGDAAIGRDNTIDATGLNRMQSFDPQTGILAVEAGVPLADIIATFLPQGYFPCAVPGTRFVTVGGMIASDVHGKNQHIHGTFGDHVAWLMLALPDGRVMRCSPHEHADLFKATIGGMGLTGTILSAGFRLKQVETGWIRQTTHVARNLSEAVTLLSQTANATYTVAWIDVLARGASLGRSLILEGEHATADDLPWGDVKFPPSTNGRLAVPMDMPGWLLNGMTVRAFNELYYRTGARKAGQTTTVPWDSYFFPLDGIAHWNRIYGRRGFVQHQCVIPMAQAEGVVSDILERISSHGAGSFLAVLKRLAPGSGLMSFPMEGLTLALDMPFSDGLMPLLAEIDALVVAADGRLYLAKDATQSRDTFAAGYLNLDLFRQLRNDIGATGRMASKLSERLGL</sequence>
<gene>
    <name evidence="4" type="ORF">BWR18_19455</name>
</gene>
<dbReference type="Proteomes" id="UP000186336">
    <property type="component" value="Plasmid pDOK1-4-1"/>
</dbReference>
<dbReference type="InterPro" id="IPR016169">
    <property type="entry name" value="FAD-bd_PCMH_sub2"/>
</dbReference>
<evidence type="ECO:0000313" key="4">
    <source>
        <dbReference type="EMBL" id="APX14070.1"/>
    </source>
</evidence>
<dbReference type="PROSITE" id="PS51387">
    <property type="entry name" value="FAD_PCMH"/>
    <property type="match status" value="1"/>
</dbReference>
<dbReference type="InterPro" id="IPR016166">
    <property type="entry name" value="FAD-bd_PCMH"/>
</dbReference>
<evidence type="ECO:0000256" key="1">
    <source>
        <dbReference type="ARBA" id="ARBA00022827"/>
    </source>
</evidence>
<keyword evidence="4" id="KW-0614">Plasmid</keyword>
<evidence type="ECO:0000313" key="5">
    <source>
        <dbReference type="Proteomes" id="UP000186336"/>
    </source>
</evidence>
<dbReference type="InterPro" id="IPR010031">
    <property type="entry name" value="FAD_lactone_oxidase-like"/>
</dbReference>
<dbReference type="InterPro" id="IPR036318">
    <property type="entry name" value="FAD-bd_PCMH-like_sf"/>
</dbReference>
<protein>
    <submittedName>
        <fullName evidence="4">Oxidoreductase</fullName>
    </submittedName>
</protein>
<feature type="domain" description="FAD-binding PCMH-type" evidence="3">
    <location>
        <begin position="1"/>
        <end position="191"/>
    </location>
</feature>
<dbReference type="Gene3D" id="3.30.465.10">
    <property type="match status" value="1"/>
</dbReference>
<dbReference type="PANTHER" id="PTHR43762">
    <property type="entry name" value="L-GULONOLACTONE OXIDASE"/>
    <property type="match status" value="1"/>
</dbReference>
<dbReference type="PANTHER" id="PTHR43762:SF1">
    <property type="entry name" value="D-ARABINONO-1,4-LACTONE OXIDASE"/>
    <property type="match status" value="1"/>
</dbReference>
<keyword evidence="1" id="KW-0285">Flavoprotein</keyword>
<name>A0A1P8N175_9RHOB</name>
<dbReference type="AlphaFoldDB" id="A0A1P8N175"/>
<dbReference type="SUPFAM" id="SSF56176">
    <property type="entry name" value="FAD-binding/transporter-associated domain-like"/>
    <property type="match status" value="1"/>
</dbReference>
<dbReference type="GO" id="GO:0016899">
    <property type="term" value="F:oxidoreductase activity, acting on the CH-OH group of donors, oxygen as acceptor"/>
    <property type="evidence" value="ECO:0007669"/>
    <property type="project" value="InterPro"/>
</dbReference>
<evidence type="ECO:0000259" key="3">
    <source>
        <dbReference type="PROSITE" id="PS51387"/>
    </source>
</evidence>
<dbReference type="InterPro" id="IPR006094">
    <property type="entry name" value="Oxid_FAD_bind_N"/>
</dbReference>